<sequence>MLQRGLQMTMTDRQADIRPQRSLMRECAGACGDLGTFVPHVIGAMTVAGLAPAGVLFGFGVSFVAAGLFYGLPMAVQPMKAVSAVLLTGQLNLQATAAAGLVIGAVLLVLGATGLIGRVARLIPQSVTAGLQLGLGLMMGWLGLTMVLQTPWIGFPALALLFGVPRLWPQAPVAPLVLIAAVAVGLSTGLTPTPEVAGFSLHLPRLVLPESWSVVWQAIEMAALPQMPLTLTNAVIVTAAICRDLYPDRANRATVRNLALTSGAMNLLLAPFGAMPMCHGAGGITAQHRFGARTGLAPVLFGAVLLVLALGFAGSAAALFATIPLSAVGALLLVAGTDLALSRRLFDARPDCWPVIGVTAVATALFNPALGLMAGWGMEVMRGTVKRLRAPTQG</sequence>
<feature type="transmembrane region" description="Helical" evidence="1">
    <location>
        <begin position="129"/>
        <end position="153"/>
    </location>
</feature>
<feature type="transmembrane region" description="Helical" evidence="1">
    <location>
        <begin position="96"/>
        <end position="117"/>
    </location>
</feature>
<feature type="transmembrane region" description="Helical" evidence="1">
    <location>
        <begin position="295"/>
        <end position="313"/>
    </location>
</feature>
<keyword evidence="3" id="KW-1185">Reference proteome</keyword>
<dbReference type="PANTHER" id="PTHR31970:SF9">
    <property type="entry name" value="MOLYBDATE TRANSPORTER 2"/>
    <property type="match status" value="1"/>
</dbReference>
<reference evidence="3" key="1">
    <citation type="submission" date="2017-10" db="EMBL/GenBank/DDBJ databases">
        <authorList>
            <person name="Toshchakov S.V."/>
            <person name="Goeva M.A."/>
        </authorList>
    </citation>
    <scope>NUCLEOTIDE SEQUENCE [LARGE SCALE GENOMIC DNA]</scope>
    <source>
        <strain evidence="3">JR1/69-1-13</strain>
    </source>
</reference>
<proteinExistence type="predicted"/>
<evidence type="ECO:0000313" key="2">
    <source>
        <dbReference type="EMBL" id="PWC26437.1"/>
    </source>
</evidence>
<feature type="transmembrane region" description="Helical" evidence="1">
    <location>
        <begin position="353"/>
        <end position="378"/>
    </location>
</feature>
<organism evidence="2 3">
    <name type="scientific">Teichococcus aestuarii</name>
    <dbReference type="NCBI Taxonomy" id="568898"/>
    <lineage>
        <taxon>Bacteria</taxon>
        <taxon>Pseudomonadati</taxon>
        <taxon>Pseudomonadota</taxon>
        <taxon>Alphaproteobacteria</taxon>
        <taxon>Acetobacterales</taxon>
        <taxon>Roseomonadaceae</taxon>
        <taxon>Roseomonas</taxon>
    </lineage>
</organism>
<protein>
    <submittedName>
        <fullName evidence="2">Benzoate transporter</fullName>
    </submittedName>
</protein>
<gene>
    <name evidence="2" type="ORF">CR165_23220</name>
</gene>
<comment type="caution">
    <text evidence="2">The sequence shown here is derived from an EMBL/GenBank/DDBJ whole genome shotgun (WGS) entry which is preliminary data.</text>
</comment>
<feature type="transmembrane region" description="Helical" evidence="1">
    <location>
        <begin position="173"/>
        <end position="191"/>
    </location>
</feature>
<accession>A0A2U1UXP6</accession>
<keyword evidence="1" id="KW-1133">Transmembrane helix</keyword>
<dbReference type="Proteomes" id="UP000245048">
    <property type="component" value="Unassembled WGS sequence"/>
</dbReference>
<dbReference type="GO" id="GO:0015098">
    <property type="term" value="F:molybdate ion transmembrane transporter activity"/>
    <property type="evidence" value="ECO:0007669"/>
    <property type="project" value="InterPro"/>
</dbReference>
<feature type="transmembrane region" description="Helical" evidence="1">
    <location>
        <begin position="319"/>
        <end position="341"/>
    </location>
</feature>
<name>A0A2U1UXP6_9PROT</name>
<dbReference type="EMBL" id="PDOA01000040">
    <property type="protein sequence ID" value="PWC26437.1"/>
    <property type="molecule type" value="Genomic_DNA"/>
</dbReference>
<keyword evidence="1" id="KW-0472">Membrane</keyword>
<dbReference type="InterPro" id="IPR031563">
    <property type="entry name" value="MOT1/MOT2"/>
</dbReference>
<dbReference type="Pfam" id="PF16983">
    <property type="entry name" value="MFS_MOT1"/>
    <property type="match status" value="2"/>
</dbReference>
<dbReference type="PANTHER" id="PTHR31970">
    <property type="match status" value="1"/>
</dbReference>
<dbReference type="AlphaFoldDB" id="A0A2U1UXP6"/>
<evidence type="ECO:0000313" key="3">
    <source>
        <dbReference type="Proteomes" id="UP000245048"/>
    </source>
</evidence>
<keyword evidence="1" id="KW-0812">Transmembrane</keyword>
<dbReference type="OrthoDB" id="7361398at2"/>
<feature type="transmembrane region" description="Helical" evidence="1">
    <location>
        <begin position="55"/>
        <end position="76"/>
    </location>
</feature>
<evidence type="ECO:0000256" key="1">
    <source>
        <dbReference type="SAM" id="Phobius"/>
    </source>
</evidence>